<dbReference type="FunFam" id="3.90.79.10:FF:000053">
    <property type="entry name" value="Coenzyme A diphosphatase"/>
    <property type="match status" value="1"/>
</dbReference>
<evidence type="ECO:0000259" key="8">
    <source>
        <dbReference type="PROSITE" id="PS51462"/>
    </source>
</evidence>
<sequence length="379" mass="41936">MTAQELQLRNEESISAAQGHARSAPDPGVDRSEAALSDAEVAQVKSRIAEALGVGSHPAHEHTGASLYYDASTMASLSPFSLAAVNRLRAYKPPPFPLWDKLPARKRAAVLVLLFADRWGDLRVVITMRAASLRSFSGHAALPGGKADDKEETPYQIARREAYEEIGLPMDDQRIPRPFRIEQLCCLPPSLARTHLVVTPCVAFLHADRTSGDAPPALVEESMIPRLDAREVAAVFSAPFYNFLKAADLPPRQGETLPPGHWYDGAWTNWKGEQWRVHNFYVPVNNQKVSRPRRGSAAQIELADKLEESQDHEGRFKVWGLTGRVLVDAARIAYDEAPEMVHNLDFGDLNVIRIAEEEGALDESSLPAKKEDEQKPAKM</sequence>
<evidence type="ECO:0000256" key="5">
    <source>
        <dbReference type="ARBA" id="ARBA00022842"/>
    </source>
</evidence>
<dbReference type="OrthoDB" id="206213at2759"/>
<keyword evidence="5" id="KW-0460">Magnesium</keyword>
<keyword evidence="3" id="KW-0479">Metal-binding</keyword>
<feature type="region of interest" description="Disordered" evidence="7">
    <location>
        <begin position="360"/>
        <end position="379"/>
    </location>
</feature>
<proteinExistence type="predicted"/>
<dbReference type="Proteomes" id="UP000827724">
    <property type="component" value="Unassembled WGS sequence"/>
</dbReference>
<keyword evidence="10" id="KW-1185">Reference proteome</keyword>
<accession>A0A9P8QHN1</accession>
<dbReference type="Gene3D" id="3.90.79.10">
    <property type="entry name" value="Nucleoside Triphosphate Pyrophosphohydrolase"/>
    <property type="match status" value="1"/>
</dbReference>
<dbReference type="SUPFAM" id="SSF55811">
    <property type="entry name" value="Nudix"/>
    <property type="match status" value="1"/>
</dbReference>
<keyword evidence="4" id="KW-0378">Hydrolase</keyword>
<dbReference type="EMBL" id="JAIWOZ010000004">
    <property type="protein sequence ID" value="KAH6606500.1"/>
    <property type="molecule type" value="Genomic_DNA"/>
</dbReference>
<feature type="compositionally biased region" description="Basic and acidic residues" evidence="7">
    <location>
        <begin position="368"/>
        <end position="379"/>
    </location>
</feature>
<dbReference type="PANTHER" id="PTHR12992">
    <property type="entry name" value="NUDIX HYDROLASE"/>
    <property type="match status" value="1"/>
</dbReference>
<dbReference type="Pfam" id="PF00293">
    <property type="entry name" value="NUDIX"/>
    <property type="match status" value="1"/>
</dbReference>
<dbReference type="AlphaFoldDB" id="A0A9P8QHN1"/>
<reference evidence="9" key="1">
    <citation type="submission" date="2021-08" db="EMBL/GenBank/DDBJ databases">
        <title>Chromosome-Level Trichoderma cornu-damae using Hi-C Data.</title>
        <authorList>
            <person name="Kim C.S."/>
        </authorList>
    </citation>
    <scope>NUCLEOTIDE SEQUENCE</scope>
    <source>
        <strain evidence="9">KA19-0412C</strain>
    </source>
</reference>
<dbReference type="InterPro" id="IPR045121">
    <property type="entry name" value="CoAse"/>
</dbReference>
<evidence type="ECO:0000313" key="10">
    <source>
        <dbReference type="Proteomes" id="UP000827724"/>
    </source>
</evidence>
<protein>
    <submittedName>
        <fullName evidence="9">Nudix domain-containing</fullName>
    </submittedName>
</protein>
<dbReference type="GO" id="GO:0015938">
    <property type="term" value="P:coenzyme A catabolic process"/>
    <property type="evidence" value="ECO:0007669"/>
    <property type="project" value="TreeGrafter"/>
</dbReference>
<evidence type="ECO:0000256" key="6">
    <source>
        <dbReference type="ARBA" id="ARBA00023211"/>
    </source>
</evidence>
<dbReference type="CDD" id="cd03426">
    <property type="entry name" value="NUDIX_CoAse_Nudt7"/>
    <property type="match status" value="1"/>
</dbReference>
<dbReference type="GO" id="GO:0010945">
    <property type="term" value="F:coenzyme A diphosphatase activity"/>
    <property type="evidence" value="ECO:0007669"/>
    <property type="project" value="InterPro"/>
</dbReference>
<dbReference type="PROSITE" id="PS51462">
    <property type="entry name" value="NUDIX"/>
    <property type="match status" value="1"/>
</dbReference>
<feature type="domain" description="Nudix hydrolase" evidence="8">
    <location>
        <begin position="105"/>
        <end position="246"/>
    </location>
</feature>
<comment type="caution">
    <text evidence="9">The sequence shown here is derived from an EMBL/GenBank/DDBJ whole genome shotgun (WGS) entry which is preliminary data.</text>
</comment>
<evidence type="ECO:0000256" key="3">
    <source>
        <dbReference type="ARBA" id="ARBA00022723"/>
    </source>
</evidence>
<dbReference type="GO" id="GO:0046872">
    <property type="term" value="F:metal ion binding"/>
    <property type="evidence" value="ECO:0007669"/>
    <property type="project" value="UniProtKB-KW"/>
</dbReference>
<name>A0A9P8QHN1_9HYPO</name>
<gene>
    <name evidence="9" type="ORF">Trco_005653</name>
</gene>
<dbReference type="InterPro" id="IPR000086">
    <property type="entry name" value="NUDIX_hydrolase_dom"/>
</dbReference>
<keyword evidence="6" id="KW-0464">Manganese</keyword>
<evidence type="ECO:0000256" key="4">
    <source>
        <dbReference type="ARBA" id="ARBA00022801"/>
    </source>
</evidence>
<comment type="cofactor">
    <cofactor evidence="2">
        <name>Mg(2+)</name>
        <dbReference type="ChEBI" id="CHEBI:18420"/>
    </cofactor>
</comment>
<feature type="region of interest" description="Disordered" evidence="7">
    <location>
        <begin position="1"/>
        <end position="33"/>
    </location>
</feature>
<organism evidence="9 10">
    <name type="scientific">Trichoderma cornu-damae</name>
    <dbReference type="NCBI Taxonomy" id="654480"/>
    <lineage>
        <taxon>Eukaryota</taxon>
        <taxon>Fungi</taxon>
        <taxon>Dikarya</taxon>
        <taxon>Ascomycota</taxon>
        <taxon>Pezizomycotina</taxon>
        <taxon>Sordariomycetes</taxon>
        <taxon>Hypocreomycetidae</taxon>
        <taxon>Hypocreales</taxon>
        <taxon>Hypocreaceae</taxon>
        <taxon>Trichoderma</taxon>
    </lineage>
</organism>
<evidence type="ECO:0000256" key="1">
    <source>
        <dbReference type="ARBA" id="ARBA00001936"/>
    </source>
</evidence>
<evidence type="ECO:0000256" key="2">
    <source>
        <dbReference type="ARBA" id="ARBA00001946"/>
    </source>
</evidence>
<evidence type="ECO:0000256" key="7">
    <source>
        <dbReference type="SAM" id="MobiDB-lite"/>
    </source>
</evidence>
<dbReference type="InterPro" id="IPR015797">
    <property type="entry name" value="NUDIX_hydrolase-like_dom_sf"/>
</dbReference>
<evidence type="ECO:0000313" key="9">
    <source>
        <dbReference type="EMBL" id="KAH6606500.1"/>
    </source>
</evidence>
<comment type="cofactor">
    <cofactor evidence="1">
        <name>Mn(2+)</name>
        <dbReference type="ChEBI" id="CHEBI:29035"/>
    </cofactor>
</comment>
<dbReference type="PANTHER" id="PTHR12992:SF24">
    <property type="entry name" value="PEROXISOMAL COENZYME A DIPHOSPHATASE NUDT7"/>
    <property type="match status" value="1"/>
</dbReference>